<dbReference type="InterPro" id="IPR032640">
    <property type="entry name" value="AMPK1_CBM"/>
</dbReference>
<feature type="compositionally biased region" description="Low complexity" evidence="4">
    <location>
        <begin position="85"/>
        <end position="95"/>
    </location>
</feature>
<dbReference type="Gene3D" id="6.20.250.60">
    <property type="match status" value="1"/>
</dbReference>
<evidence type="ECO:0000259" key="5">
    <source>
        <dbReference type="SMART" id="SM01010"/>
    </source>
</evidence>
<dbReference type="InterPro" id="IPR006828">
    <property type="entry name" value="ASC_dom"/>
</dbReference>
<comment type="similarity">
    <text evidence="2">Belongs to the 5'-AMP-activated protein kinase beta subunit family.</text>
</comment>
<dbReference type="InterPro" id="IPR014756">
    <property type="entry name" value="Ig_E-set"/>
</dbReference>
<dbReference type="SUPFAM" id="SSF81296">
    <property type="entry name" value="E set domains"/>
    <property type="match status" value="1"/>
</dbReference>
<evidence type="ECO:0000256" key="4">
    <source>
        <dbReference type="SAM" id="MobiDB-lite"/>
    </source>
</evidence>
<dbReference type="CDD" id="cd02859">
    <property type="entry name" value="E_set_AMPKbeta_like_N"/>
    <property type="match status" value="1"/>
</dbReference>
<feature type="compositionally biased region" description="Low complexity" evidence="4">
    <location>
        <begin position="52"/>
        <end position="73"/>
    </location>
</feature>
<dbReference type="Pfam" id="PF16561">
    <property type="entry name" value="AMPK1_CBM"/>
    <property type="match status" value="1"/>
</dbReference>
<dbReference type="InterPro" id="IPR050827">
    <property type="entry name" value="CRP1_MDG1_kinase"/>
</dbReference>
<dbReference type="OrthoDB" id="531008at2759"/>
<dbReference type="Gene3D" id="2.60.40.10">
    <property type="entry name" value="Immunoglobulins"/>
    <property type="match status" value="1"/>
</dbReference>
<dbReference type="EMBL" id="MU005969">
    <property type="protein sequence ID" value="KAF2861866.1"/>
    <property type="molecule type" value="Genomic_DNA"/>
</dbReference>
<dbReference type="Pfam" id="PF04739">
    <property type="entry name" value="AMPKBI"/>
    <property type="match status" value="1"/>
</dbReference>
<evidence type="ECO:0000256" key="1">
    <source>
        <dbReference type="ARBA" id="ARBA00004496"/>
    </source>
</evidence>
<dbReference type="PANTHER" id="PTHR10343:SF84">
    <property type="entry name" value="5'-AMP-ACTIVATED PROTEIN KINASE SUBUNIT BETA-1"/>
    <property type="match status" value="1"/>
</dbReference>
<dbReference type="GO" id="GO:0019901">
    <property type="term" value="F:protein kinase binding"/>
    <property type="evidence" value="ECO:0007669"/>
    <property type="project" value="TreeGrafter"/>
</dbReference>
<keyword evidence="3" id="KW-0963">Cytoplasm</keyword>
<dbReference type="SUPFAM" id="SSF160219">
    <property type="entry name" value="AMPKBI-like"/>
    <property type="match status" value="1"/>
</dbReference>
<feature type="compositionally biased region" description="Polar residues" evidence="4">
    <location>
        <begin position="30"/>
        <end position="43"/>
    </location>
</feature>
<dbReference type="PANTHER" id="PTHR10343">
    <property type="entry name" value="5'-AMP-ACTIVATED PROTEIN KINASE , BETA SUBUNIT"/>
    <property type="match status" value="1"/>
</dbReference>
<dbReference type="FunFam" id="2.60.40.10:FF:000562">
    <property type="entry name" value="Snf1 kinase complex beta-subunit Gal83"/>
    <property type="match status" value="1"/>
</dbReference>
<feature type="domain" description="Association with the SNF1 complex (ASC)" evidence="5">
    <location>
        <begin position="329"/>
        <end position="432"/>
    </location>
</feature>
<evidence type="ECO:0000313" key="6">
    <source>
        <dbReference type="EMBL" id="KAF2861866.1"/>
    </source>
</evidence>
<name>A0A6A7C2R6_9PEZI</name>
<organism evidence="6 7">
    <name type="scientific">Piedraia hortae CBS 480.64</name>
    <dbReference type="NCBI Taxonomy" id="1314780"/>
    <lineage>
        <taxon>Eukaryota</taxon>
        <taxon>Fungi</taxon>
        <taxon>Dikarya</taxon>
        <taxon>Ascomycota</taxon>
        <taxon>Pezizomycotina</taxon>
        <taxon>Dothideomycetes</taxon>
        <taxon>Dothideomycetidae</taxon>
        <taxon>Capnodiales</taxon>
        <taxon>Piedraiaceae</taxon>
        <taxon>Piedraia</taxon>
    </lineage>
</organism>
<accession>A0A6A7C2R6</accession>
<comment type="subcellular location">
    <subcellularLocation>
        <location evidence="1">Cytoplasm</location>
    </subcellularLocation>
</comment>
<dbReference type="InterPro" id="IPR013783">
    <property type="entry name" value="Ig-like_fold"/>
</dbReference>
<reference evidence="6" key="1">
    <citation type="journal article" date="2020" name="Stud. Mycol.">
        <title>101 Dothideomycetes genomes: a test case for predicting lifestyles and emergence of pathogens.</title>
        <authorList>
            <person name="Haridas S."/>
            <person name="Albert R."/>
            <person name="Binder M."/>
            <person name="Bloem J."/>
            <person name="Labutti K."/>
            <person name="Salamov A."/>
            <person name="Andreopoulos B."/>
            <person name="Baker S."/>
            <person name="Barry K."/>
            <person name="Bills G."/>
            <person name="Bluhm B."/>
            <person name="Cannon C."/>
            <person name="Castanera R."/>
            <person name="Culley D."/>
            <person name="Daum C."/>
            <person name="Ezra D."/>
            <person name="Gonzalez J."/>
            <person name="Henrissat B."/>
            <person name="Kuo A."/>
            <person name="Liang C."/>
            <person name="Lipzen A."/>
            <person name="Lutzoni F."/>
            <person name="Magnuson J."/>
            <person name="Mondo S."/>
            <person name="Nolan M."/>
            <person name="Ohm R."/>
            <person name="Pangilinan J."/>
            <person name="Park H.-J."/>
            <person name="Ramirez L."/>
            <person name="Alfaro M."/>
            <person name="Sun H."/>
            <person name="Tritt A."/>
            <person name="Yoshinaga Y."/>
            <person name="Zwiers L.-H."/>
            <person name="Turgeon B."/>
            <person name="Goodwin S."/>
            <person name="Spatafora J."/>
            <person name="Crous P."/>
            <person name="Grigoriev I."/>
        </authorList>
    </citation>
    <scope>NUCLEOTIDE SEQUENCE</scope>
    <source>
        <strain evidence="6">CBS 480.64</strain>
    </source>
</reference>
<keyword evidence="7" id="KW-1185">Reference proteome</keyword>
<sequence length="438" mass="46607">MQLLVHPCAIQGTAAARMGNSESKNEDGKSPSTTSRQPKTSASRGPAHNLLSSTSPASSSTSAAHAHGSVHSSNPPAKSDREKSASSAISPQSQPVHVPQKALPLRPGGLDKAVTEEAPINLNSAGRYDRPPRLPLPIADAVADASLPADNDPSPDALSGGIKMESDLHRRTSILSSTTLEDEDEYSMLNQSAAPTVPTTITWKGHADKVYVTGTFVSWDRKFKLHRDPDGGSFSATLPLKPGTHHLMFLVDGDMSTSADLPTTVDYTNILVNYIEVMAPEHQPAQPMTIPGAAGLSSSGTPLASSVDVRPPGHGRAMSHHSAVHFASPKPPKAKYTTEIPLFLLDHGLNDSNDYAYRRSCQVIAHLPAPPTLPVILGKSILNATTPHKDDSSVLPMPNHTVLNHLATSSIKNGVLATSATTRINRKVCHPLTWKYIY</sequence>
<proteinExistence type="inferred from homology"/>
<gene>
    <name evidence="6" type="ORF">K470DRAFT_281192</name>
</gene>
<dbReference type="GO" id="GO:0007165">
    <property type="term" value="P:signal transduction"/>
    <property type="evidence" value="ECO:0007669"/>
    <property type="project" value="UniProtKB-ARBA"/>
</dbReference>
<evidence type="ECO:0000313" key="7">
    <source>
        <dbReference type="Proteomes" id="UP000799421"/>
    </source>
</evidence>
<evidence type="ECO:0000256" key="2">
    <source>
        <dbReference type="ARBA" id="ARBA00010926"/>
    </source>
</evidence>
<dbReference type="AlphaFoldDB" id="A0A6A7C2R6"/>
<dbReference type="Proteomes" id="UP000799421">
    <property type="component" value="Unassembled WGS sequence"/>
</dbReference>
<dbReference type="GO" id="GO:0005634">
    <property type="term" value="C:nucleus"/>
    <property type="evidence" value="ECO:0007669"/>
    <property type="project" value="TreeGrafter"/>
</dbReference>
<dbReference type="GO" id="GO:0031588">
    <property type="term" value="C:nucleotide-activated protein kinase complex"/>
    <property type="evidence" value="ECO:0007669"/>
    <property type="project" value="TreeGrafter"/>
</dbReference>
<dbReference type="InterPro" id="IPR037256">
    <property type="entry name" value="ASC_dom_sf"/>
</dbReference>
<dbReference type="GO" id="GO:0005737">
    <property type="term" value="C:cytoplasm"/>
    <property type="evidence" value="ECO:0007669"/>
    <property type="project" value="UniProtKB-SubCell"/>
</dbReference>
<protein>
    <submittedName>
        <fullName evidence="6">Carbohydrate-binding module family 48 protein</fullName>
    </submittedName>
</protein>
<feature type="region of interest" description="Disordered" evidence="4">
    <location>
        <begin position="1"/>
        <end position="108"/>
    </location>
</feature>
<dbReference type="SMART" id="SM01010">
    <property type="entry name" value="AMPKBI"/>
    <property type="match status" value="1"/>
</dbReference>
<evidence type="ECO:0000256" key="3">
    <source>
        <dbReference type="ARBA" id="ARBA00022490"/>
    </source>
</evidence>